<organism evidence="1 2">
    <name type="scientific">Flavobacterium phage vB_FspM_immuto_2-6A</name>
    <dbReference type="NCBI Taxonomy" id="2801477"/>
    <lineage>
        <taxon>Viruses</taxon>
        <taxon>Duplodnaviria</taxon>
        <taxon>Heunggongvirae</taxon>
        <taxon>Uroviricota</taxon>
        <taxon>Caudoviricetes</taxon>
        <taxon>Immutovirus</taxon>
        <taxon>Immutovirus immuto</taxon>
    </lineage>
</organism>
<name>A0A7T8ERK5_9CAUD</name>
<gene>
    <name evidence="1" type="ORF">immuto26A_218</name>
</gene>
<evidence type="ECO:0000313" key="1">
    <source>
        <dbReference type="EMBL" id="QQO91897.1"/>
    </source>
</evidence>
<dbReference type="EMBL" id="MW353175">
    <property type="protein sequence ID" value="QQO91897.1"/>
    <property type="molecule type" value="Genomic_DNA"/>
</dbReference>
<accession>A0A7T8ERK5</accession>
<keyword evidence="2" id="KW-1185">Reference proteome</keyword>
<evidence type="ECO:0000313" key="2">
    <source>
        <dbReference type="Proteomes" id="UP000595566"/>
    </source>
</evidence>
<proteinExistence type="predicted"/>
<reference evidence="1 2" key="1">
    <citation type="submission" date="2020-12" db="EMBL/GenBank/DDBJ databases">
        <title>Dynamics of Baltic Sea phages driven by environmental changes.</title>
        <authorList>
            <person name="Hoetzinger M."/>
            <person name="Nilsson E."/>
            <person name="Holmfeldt K."/>
        </authorList>
    </citation>
    <scope>NUCLEOTIDE SEQUENCE [LARGE SCALE GENOMIC DNA]</scope>
</reference>
<protein>
    <submittedName>
        <fullName evidence="1">Uncharacterized protein</fullName>
    </submittedName>
</protein>
<sequence>MNLFSIDNLSLEEINLLRQSLNVIEIKGASAIFVATLQMKLDQEISQIRTIIEEEEKKKQAGIRKIEKTAKAEL</sequence>
<dbReference type="Proteomes" id="UP000595566">
    <property type="component" value="Segment"/>
</dbReference>